<dbReference type="SUPFAM" id="SSF161098">
    <property type="entry name" value="MetI-like"/>
    <property type="match status" value="2"/>
</dbReference>
<feature type="transmembrane region" description="Helical" evidence="8">
    <location>
        <begin position="148"/>
        <end position="169"/>
    </location>
</feature>
<dbReference type="CDD" id="cd06261">
    <property type="entry name" value="TM_PBP2"/>
    <property type="match status" value="2"/>
</dbReference>
<feature type="domain" description="ABC transmembrane type-1" evidence="9">
    <location>
        <begin position="365"/>
        <end position="566"/>
    </location>
</feature>
<keyword evidence="7 8" id="KW-0472">Membrane</keyword>
<evidence type="ECO:0000256" key="3">
    <source>
        <dbReference type="ARBA" id="ARBA00022475"/>
    </source>
</evidence>
<keyword evidence="4" id="KW-0997">Cell inner membrane</keyword>
<protein>
    <submittedName>
        <fullName evidence="10">ABC transporter permease</fullName>
    </submittedName>
</protein>
<evidence type="ECO:0000256" key="6">
    <source>
        <dbReference type="ARBA" id="ARBA00022989"/>
    </source>
</evidence>
<feature type="transmembrane region" description="Helical" evidence="8">
    <location>
        <begin position="545"/>
        <end position="566"/>
    </location>
</feature>
<dbReference type="InterPro" id="IPR035906">
    <property type="entry name" value="MetI-like_sf"/>
</dbReference>
<keyword evidence="3" id="KW-1003">Cell membrane</keyword>
<dbReference type="InterPro" id="IPR000515">
    <property type="entry name" value="MetI-like"/>
</dbReference>
<evidence type="ECO:0000256" key="4">
    <source>
        <dbReference type="ARBA" id="ARBA00022519"/>
    </source>
</evidence>
<evidence type="ECO:0000256" key="5">
    <source>
        <dbReference type="ARBA" id="ARBA00022692"/>
    </source>
</evidence>
<evidence type="ECO:0000256" key="2">
    <source>
        <dbReference type="ARBA" id="ARBA00022448"/>
    </source>
</evidence>
<accession>A0ABW5XFM4</accession>
<dbReference type="Gene3D" id="1.10.3720.10">
    <property type="entry name" value="MetI-like"/>
    <property type="match status" value="2"/>
</dbReference>
<dbReference type="Proteomes" id="UP001597391">
    <property type="component" value="Unassembled WGS sequence"/>
</dbReference>
<name>A0ABW5XFM4_9MICO</name>
<keyword evidence="5 8" id="KW-0812">Transmembrane</keyword>
<evidence type="ECO:0000256" key="7">
    <source>
        <dbReference type="ARBA" id="ARBA00023136"/>
    </source>
</evidence>
<feature type="domain" description="ABC transmembrane type-1" evidence="9">
    <location>
        <begin position="76"/>
        <end position="267"/>
    </location>
</feature>
<gene>
    <name evidence="10" type="ORF">ACFSYH_05745</name>
</gene>
<sequence length="577" mass="61367">MPRFLANSLEVGPRLRTRLHRFLVWGGAAAVPLLFLAFFFAWPVVALVGRGFFEDGTLDLSGFFEVLSRPRTWRLVGITLGQGIAGTVVSLLLGIPGAYVLYRCSFPGRTLARGFVTMPFVLPTVVVGVAFRALFATSGPLGGLGLDGTFWAVLAALVFFNYSVVVRTVGGLWEKIDPRAAQAARTLGASRTRAFLTVTLPQLAPAITSAAAIVFLFCATAFGTVMVLGGQGYGTIETEIWMQTVQFLDLRAAAVLSILQLAVIAVSLWMTSRARAGREQALDLAPAQARTERLNLSSLRRDWLAVLVTLLVGAGLIAWPLVNLMMSAFRRGDTWTLDNFRALSTTGSSASGSSGTLGVTVWEALYNSVVIAFYASVIALSIGGLVAYVVSRRAASRSGRAALTGLENVFMLPLGVSAVTVGFGFLITMNQPLGLDIDLRSNPWLVPIAQAVVAVPLVVRTVLPVLRAIDPRQREVAALLGAPPWRVALTIDWALAARALGLAAGMSFAVSLGEFGATSFLSRPDTATLPIVIFRLISKPGAENYGMALAASVILAVFSAAVMMLAERLRTTSAGEF</sequence>
<comment type="caution">
    <text evidence="10">The sequence shown here is derived from an EMBL/GenBank/DDBJ whole genome shotgun (WGS) entry which is preliminary data.</text>
</comment>
<evidence type="ECO:0000259" key="9">
    <source>
        <dbReference type="PROSITE" id="PS50928"/>
    </source>
</evidence>
<evidence type="ECO:0000313" key="11">
    <source>
        <dbReference type="Proteomes" id="UP001597391"/>
    </source>
</evidence>
<evidence type="ECO:0000256" key="1">
    <source>
        <dbReference type="ARBA" id="ARBA00004429"/>
    </source>
</evidence>
<organism evidence="10 11">
    <name type="scientific">Populibacterium corticicola</name>
    <dbReference type="NCBI Taxonomy" id="1812826"/>
    <lineage>
        <taxon>Bacteria</taxon>
        <taxon>Bacillati</taxon>
        <taxon>Actinomycetota</taxon>
        <taxon>Actinomycetes</taxon>
        <taxon>Micrococcales</taxon>
        <taxon>Jonesiaceae</taxon>
        <taxon>Populibacterium</taxon>
    </lineage>
</organism>
<feature type="transmembrane region" description="Helical" evidence="8">
    <location>
        <begin position="22"/>
        <end position="53"/>
    </location>
</feature>
<keyword evidence="11" id="KW-1185">Reference proteome</keyword>
<feature type="transmembrane region" description="Helical" evidence="8">
    <location>
        <begin position="114"/>
        <end position="136"/>
    </location>
</feature>
<comment type="subcellular location">
    <subcellularLocation>
        <location evidence="1">Cell inner membrane</location>
        <topology evidence="1">Multi-pass membrane protein</topology>
    </subcellularLocation>
    <subcellularLocation>
        <location evidence="8">Cell membrane</location>
        <topology evidence="8">Multi-pass membrane protein</topology>
    </subcellularLocation>
</comment>
<feature type="transmembrane region" description="Helical" evidence="8">
    <location>
        <begin position="410"/>
        <end position="429"/>
    </location>
</feature>
<evidence type="ECO:0000256" key="8">
    <source>
        <dbReference type="RuleBase" id="RU363032"/>
    </source>
</evidence>
<dbReference type="PANTHER" id="PTHR43357">
    <property type="entry name" value="INNER MEMBRANE ABC TRANSPORTER PERMEASE PROTEIN YDCV"/>
    <property type="match status" value="1"/>
</dbReference>
<feature type="transmembrane region" description="Helical" evidence="8">
    <location>
        <begin position="487"/>
        <end position="510"/>
    </location>
</feature>
<keyword evidence="2 8" id="KW-0813">Transport</keyword>
<proteinExistence type="inferred from homology"/>
<feature type="transmembrane region" description="Helical" evidence="8">
    <location>
        <begin position="250"/>
        <end position="270"/>
    </location>
</feature>
<feature type="transmembrane region" description="Helical" evidence="8">
    <location>
        <begin position="73"/>
        <end position="102"/>
    </location>
</feature>
<comment type="similarity">
    <text evidence="8">Belongs to the binding-protein-dependent transport system permease family.</text>
</comment>
<feature type="transmembrane region" description="Helical" evidence="8">
    <location>
        <begin position="444"/>
        <end position="466"/>
    </location>
</feature>
<feature type="transmembrane region" description="Helical" evidence="8">
    <location>
        <begin position="303"/>
        <end position="322"/>
    </location>
</feature>
<feature type="transmembrane region" description="Helical" evidence="8">
    <location>
        <begin position="203"/>
        <end position="230"/>
    </location>
</feature>
<reference evidence="11" key="1">
    <citation type="journal article" date="2019" name="Int. J. Syst. Evol. Microbiol.">
        <title>The Global Catalogue of Microorganisms (GCM) 10K type strain sequencing project: providing services to taxonomists for standard genome sequencing and annotation.</title>
        <authorList>
            <consortium name="The Broad Institute Genomics Platform"/>
            <consortium name="The Broad Institute Genome Sequencing Center for Infectious Disease"/>
            <person name="Wu L."/>
            <person name="Ma J."/>
        </authorList>
    </citation>
    <scope>NUCLEOTIDE SEQUENCE [LARGE SCALE GENOMIC DNA]</scope>
    <source>
        <strain evidence="11">KCTC 33576</strain>
    </source>
</reference>
<evidence type="ECO:0000313" key="10">
    <source>
        <dbReference type="EMBL" id="MFD2840070.1"/>
    </source>
</evidence>
<dbReference type="EMBL" id="JBHUOP010000002">
    <property type="protein sequence ID" value="MFD2840070.1"/>
    <property type="molecule type" value="Genomic_DNA"/>
</dbReference>
<dbReference type="Pfam" id="PF00528">
    <property type="entry name" value="BPD_transp_1"/>
    <property type="match status" value="1"/>
</dbReference>
<dbReference type="PROSITE" id="PS50928">
    <property type="entry name" value="ABC_TM1"/>
    <property type="match status" value="2"/>
</dbReference>
<keyword evidence="6 8" id="KW-1133">Transmembrane helix</keyword>
<dbReference type="RefSeq" id="WP_377465724.1">
    <property type="nucleotide sequence ID" value="NZ_JBHUOP010000002.1"/>
</dbReference>
<feature type="transmembrane region" description="Helical" evidence="8">
    <location>
        <begin position="364"/>
        <end position="390"/>
    </location>
</feature>
<dbReference type="PANTHER" id="PTHR43357:SF4">
    <property type="entry name" value="INNER MEMBRANE ABC TRANSPORTER PERMEASE PROTEIN YDCV"/>
    <property type="match status" value="1"/>
</dbReference>